<sequence length="65" mass="7268">MPNIANGYKNIAYNIIFTTYMKKSCSFMSKTSSLEENESLPSLPSLEETESPPSLEETESLLSPF</sequence>
<feature type="region of interest" description="Disordered" evidence="1">
    <location>
        <begin position="36"/>
        <end position="65"/>
    </location>
</feature>
<accession>A0A345Z0N4</accession>
<evidence type="ECO:0000313" key="2">
    <source>
        <dbReference type="EMBL" id="AXK50155.1"/>
    </source>
</evidence>
<reference evidence="2 3" key="1">
    <citation type="journal article" date="2017" name="Sci. Rep.">
        <title>Molecular and microscopic characterization of a novel Eastern grey kangaroopox virus genome directly from a clinical sample.</title>
        <authorList>
            <person name="Sarker S."/>
            <person name="Roberts H.K."/>
            <person name="Tidd N."/>
            <person name="Ault S."/>
            <person name="Ladmore G."/>
            <person name="Peters A."/>
            <person name="Forwood J.K."/>
            <person name="Helbig K."/>
            <person name="Raidal S.R."/>
        </authorList>
    </citation>
    <scope>NUCLEOTIDE SEQUENCE [LARGE SCALE GENOMIC DNA]</scope>
    <source>
        <strain evidence="2 3">NSW</strain>
    </source>
</reference>
<proteinExistence type="predicted"/>
<gene>
    <name evidence="2" type="ORF">EKPV-NSW-ORF008</name>
</gene>
<protein>
    <submittedName>
        <fullName evidence="2">Uncharacterized protein</fullName>
    </submittedName>
</protein>
<organism evidence="2 3">
    <name type="scientific">Eastern grey kangaroopox virus</name>
    <dbReference type="NCBI Taxonomy" id="2042482"/>
    <lineage>
        <taxon>Viruses</taxon>
        <taxon>Varidnaviria</taxon>
        <taxon>Bamfordvirae</taxon>
        <taxon>Nucleocytoviricota</taxon>
        <taxon>Pokkesviricetes</taxon>
        <taxon>Chitovirales</taxon>
        <taxon>Poxviridae</taxon>
        <taxon>Chordopoxvirinae</taxon>
        <taxon>Macropopoxvirus</taxon>
        <taxon>Macropopoxvirus mgiganteuspox</taxon>
        <taxon>Eastern kangaroopox virus</taxon>
    </lineage>
</organism>
<dbReference type="Proteomes" id="UP000318014">
    <property type="component" value="Genome"/>
</dbReference>
<name>A0A345Z0N4_9POXV</name>
<evidence type="ECO:0000313" key="3">
    <source>
        <dbReference type="Proteomes" id="UP000318014"/>
    </source>
</evidence>
<evidence type="ECO:0000256" key="1">
    <source>
        <dbReference type="SAM" id="MobiDB-lite"/>
    </source>
</evidence>
<dbReference type="EMBL" id="MF661791">
    <property type="protein sequence ID" value="AXK50155.1"/>
    <property type="molecule type" value="Genomic_DNA"/>
</dbReference>